<dbReference type="AlphaFoldDB" id="A0A380W494"/>
<dbReference type="EMBL" id="UIGB01000001">
    <property type="protein sequence ID" value="SUU83313.1"/>
    <property type="molecule type" value="Genomic_DNA"/>
</dbReference>
<organism evidence="2 3">
    <name type="scientific">Afipia felis</name>
    <name type="common">Cat scratch disease bacillus</name>
    <dbReference type="NCBI Taxonomy" id="1035"/>
    <lineage>
        <taxon>Bacteria</taxon>
        <taxon>Pseudomonadati</taxon>
        <taxon>Pseudomonadota</taxon>
        <taxon>Alphaproteobacteria</taxon>
        <taxon>Hyphomicrobiales</taxon>
        <taxon>Nitrobacteraceae</taxon>
        <taxon>Afipia</taxon>
    </lineage>
</organism>
<keyword evidence="1" id="KW-1133">Transmembrane helix</keyword>
<accession>A0A380W494</accession>
<keyword evidence="1" id="KW-0812">Transmembrane</keyword>
<gene>
    <name evidence="2" type="ORF">NCTC12722_00476</name>
</gene>
<name>A0A380W494_AFIFE</name>
<evidence type="ECO:0000256" key="1">
    <source>
        <dbReference type="SAM" id="Phobius"/>
    </source>
</evidence>
<sequence>MVQHGGSIIAAFLVTGMVLAGMIVTTFINYGVQLRSLRRLAPDRSDRPNHS</sequence>
<evidence type="ECO:0000313" key="2">
    <source>
        <dbReference type="EMBL" id="SUU83313.1"/>
    </source>
</evidence>
<protein>
    <submittedName>
        <fullName evidence="2">Uncharacterized protein</fullName>
    </submittedName>
</protein>
<keyword evidence="1" id="KW-0472">Membrane</keyword>
<reference evidence="2 3" key="1">
    <citation type="submission" date="2018-06" db="EMBL/GenBank/DDBJ databases">
        <authorList>
            <consortium name="Pathogen Informatics"/>
            <person name="Doyle S."/>
        </authorList>
    </citation>
    <scope>NUCLEOTIDE SEQUENCE [LARGE SCALE GENOMIC DNA]</scope>
    <source>
        <strain evidence="2 3">NCTC12722</strain>
    </source>
</reference>
<proteinExistence type="predicted"/>
<dbReference type="Proteomes" id="UP000254343">
    <property type="component" value="Unassembled WGS sequence"/>
</dbReference>
<feature type="transmembrane region" description="Helical" evidence="1">
    <location>
        <begin position="6"/>
        <end position="30"/>
    </location>
</feature>
<evidence type="ECO:0000313" key="3">
    <source>
        <dbReference type="Proteomes" id="UP000254343"/>
    </source>
</evidence>